<keyword evidence="2" id="KW-1185">Reference proteome</keyword>
<proteinExistence type="predicted"/>
<dbReference type="InterPro" id="IPR006311">
    <property type="entry name" value="TAT_signal"/>
</dbReference>
<sequence length="167" mass="18457">MDISRRRVMNGVVVTASVLALPVCWQPLSADEFLSRVESNSNTELLSEQNINTQCLAVPSFSWQIPGYPPRSQGAYRLVVANSESALLTRQGLTWDSGKVENPQVHNIRYLGDSLAVASQYFWQVEVWAHSSKFLGVSNVGQWGSDSPPAQLLTSNIQMNIHNTKPA</sequence>
<reference evidence="2" key="1">
    <citation type="submission" date="2014-12" db="EMBL/GenBank/DDBJ databases">
        <title>Complete genome sequence of a multi-drug resistant Klebsiella pneumoniae.</title>
        <authorList>
            <person name="Hua X."/>
            <person name="Chen Q."/>
            <person name="Li X."/>
            <person name="Feng Y."/>
            <person name="Ruan Z."/>
            <person name="Yu Y."/>
        </authorList>
    </citation>
    <scope>NUCLEOTIDE SEQUENCE [LARGE SCALE GENOMIC DNA]</scope>
    <source>
        <strain evidence="2">5.12</strain>
    </source>
</reference>
<dbReference type="InterPro" id="IPR013783">
    <property type="entry name" value="Ig-like_fold"/>
</dbReference>
<organism evidence="1 2">
    <name type="scientific">Alteromonas pelagimontana</name>
    <dbReference type="NCBI Taxonomy" id="1858656"/>
    <lineage>
        <taxon>Bacteria</taxon>
        <taxon>Pseudomonadati</taxon>
        <taxon>Pseudomonadota</taxon>
        <taxon>Gammaproteobacteria</taxon>
        <taxon>Alteromonadales</taxon>
        <taxon>Alteromonadaceae</taxon>
        <taxon>Alteromonas/Salinimonas group</taxon>
        <taxon>Alteromonas</taxon>
    </lineage>
</organism>
<dbReference type="AlphaFoldDB" id="A0A6M4MD71"/>
<name>A0A6M4MD71_9ALTE</name>
<accession>A0A6M4MD71</accession>
<dbReference type="Proteomes" id="UP000219285">
    <property type="component" value="Chromosome"/>
</dbReference>
<dbReference type="Pfam" id="PF25788">
    <property type="entry name" value="Ig_Rha78A_N"/>
    <property type="match status" value="1"/>
</dbReference>
<evidence type="ECO:0000313" key="1">
    <source>
        <dbReference type="EMBL" id="QJR80076.1"/>
    </source>
</evidence>
<dbReference type="KEGG" id="apel:CA267_004430"/>
<dbReference type="Gene3D" id="2.60.40.10">
    <property type="entry name" value="Immunoglobulins"/>
    <property type="match status" value="1"/>
</dbReference>
<gene>
    <name evidence="1" type="ORF">CA267_004430</name>
</gene>
<reference evidence="1 2" key="2">
    <citation type="submission" date="2020-04" db="EMBL/GenBank/DDBJ databases">
        <title>Complete genome sequence of Alteromonas pelagimontana 5.12T.</title>
        <authorList>
            <person name="Sinha R.K."/>
            <person name="Krishnan K.P."/>
            <person name="Kurian J.P."/>
        </authorList>
    </citation>
    <scope>NUCLEOTIDE SEQUENCE [LARGE SCALE GENOMIC DNA]</scope>
    <source>
        <strain evidence="1 2">5.12</strain>
    </source>
</reference>
<dbReference type="OrthoDB" id="9761045at2"/>
<evidence type="ECO:0000313" key="2">
    <source>
        <dbReference type="Proteomes" id="UP000219285"/>
    </source>
</evidence>
<protein>
    <submittedName>
        <fullName evidence="1">Uncharacterized protein</fullName>
    </submittedName>
</protein>
<dbReference type="EMBL" id="CP052766">
    <property type="protein sequence ID" value="QJR80076.1"/>
    <property type="molecule type" value="Genomic_DNA"/>
</dbReference>
<dbReference type="PROSITE" id="PS51318">
    <property type="entry name" value="TAT"/>
    <property type="match status" value="1"/>
</dbReference>
<dbReference type="RefSeq" id="WP_075608606.1">
    <property type="nucleotide sequence ID" value="NZ_CP052766.1"/>
</dbReference>